<feature type="transmembrane region" description="Helical" evidence="6">
    <location>
        <begin position="12"/>
        <end position="33"/>
    </location>
</feature>
<dbReference type="InterPro" id="IPR050189">
    <property type="entry name" value="MFS_Efflux_Transporters"/>
</dbReference>
<evidence type="ECO:0000256" key="1">
    <source>
        <dbReference type="ARBA" id="ARBA00004651"/>
    </source>
</evidence>
<dbReference type="PANTHER" id="PTHR43124:SF10">
    <property type="entry name" value="PURINE EFFLUX PUMP PBUE"/>
    <property type="match status" value="1"/>
</dbReference>
<dbReference type="GO" id="GO:0005886">
    <property type="term" value="C:plasma membrane"/>
    <property type="evidence" value="ECO:0007669"/>
    <property type="project" value="UniProtKB-SubCell"/>
</dbReference>
<evidence type="ECO:0000259" key="7">
    <source>
        <dbReference type="PROSITE" id="PS50850"/>
    </source>
</evidence>
<comment type="caution">
    <text evidence="8">The sequence shown here is derived from an EMBL/GenBank/DDBJ whole genome shotgun (WGS) entry which is preliminary data.</text>
</comment>
<dbReference type="InterPro" id="IPR036259">
    <property type="entry name" value="MFS_trans_sf"/>
</dbReference>
<accession>A0A8J7V312</accession>
<feature type="transmembrane region" description="Helical" evidence="6">
    <location>
        <begin position="280"/>
        <end position="299"/>
    </location>
</feature>
<keyword evidence="9" id="KW-1185">Reference proteome</keyword>
<feature type="transmembrane region" description="Helical" evidence="6">
    <location>
        <begin position="339"/>
        <end position="358"/>
    </location>
</feature>
<keyword evidence="3 6" id="KW-0812">Transmembrane</keyword>
<dbReference type="Pfam" id="PF07690">
    <property type="entry name" value="MFS_1"/>
    <property type="match status" value="1"/>
</dbReference>
<evidence type="ECO:0000313" key="9">
    <source>
        <dbReference type="Proteomes" id="UP000672602"/>
    </source>
</evidence>
<dbReference type="PROSITE" id="PS50850">
    <property type="entry name" value="MFS"/>
    <property type="match status" value="1"/>
</dbReference>
<keyword evidence="5 6" id="KW-0472">Membrane</keyword>
<evidence type="ECO:0000256" key="3">
    <source>
        <dbReference type="ARBA" id="ARBA00022692"/>
    </source>
</evidence>
<feature type="transmembrane region" description="Helical" evidence="6">
    <location>
        <begin position="163"/>
        <end position="181"/>
    </location>
</feature>
<evidence type="ECO:0000256" key="2">
    <source>
        <dbReference type="ARBA" id="ARBA00022475"/>
    </source>
</evidence>
<organism evidence="8 9">
    <name type="scientific">Marivibrio halodurans</name>
    <dbReference type="NCBI Taxonomy" id="2039722"/>
    <lineage>
        <taxon>Bacteria</taxon>
        <taxon>Pseudomonadati</taxon>
        <taxon>Pseudomonadota</taxon>
        <taxon>Alphaproteobacteria</taxon>
        <taxon>Rhodospirillales</taxon>
        <taxon>Rhodospirillaceae</taxon>
        <taxon>Marivibrio</taxon>
    </lineage>
</organism>
<feature type="domain" description="Major facilitator superfamily (MFS) profile" evidence="7">
    <location>
        <begin position="10"/>
        <end position="391"/>
    </location>
</feature>
<evidence type="ECO:0000256" key="4">
    <source>
        <dbReference type="ARBA" id="ARBA00022989"/>
    </source>
</evidence>
<keyword evidence="2" id="KW-1003">Cell membrane</keyword>
<evidence type="ECO:0000256" key="6">
    <source>
        <dbReference type="SAM" id="Phobius"/>
    </source>
</evidence>
<keyword evidence="4 6" id="KW-1133">Transmembrane helix</keyword>
<dbReference type="RefSeq" id="WP_210682479.1">
    <property type="nucleotide sequence ID" value="NZ_JAGMWN010000005.1"/>
</dbReference>
<reference evidence="8" key="1">
    <citation type="submission" date="2021-04" db="EMBL/GenBank/DDBJ databases">
        <authorList>
            <person name="Zhang D.-C."/>
        </authorList>
    </citation>
    <scope>NUCLEOTIDE SEQUENCE</scope>
    <source>
        <strain evidence="8">CGMCC 1.15697</strain>
    </source>
</reference>
<sequence>MKEQDSGAPGIWVLTLGIMVIGSNSFVLSPILIDVARDLDSTPIAVARAISAFGAATALTSFLFARSAVTWSARRILCVGGTVLALFLLGSALSRAWWHLALCQAAIGAMVGGMLPTIYDAATANAPAGQGGRTLGRVIRGWGIALVLGVPFSAFVADMAGWRAVYLILAGFAALTVAGFARLPRGAAGPAEPAGQVGPAGPRPSLGESLSARGARPLLLICLLYMTAFYGLYPYLGTRLHEAIGASASLSGIVVLAYGAGFGLASYAMGAVDRWGARRVFPVVLLVLGAIYVGLPPATTHIAPALAAAFLWGVANHVGVNLIILLLSRRGETRRRMLLGLHTTITYGSIFLGPFLLGQLYDRIGFAAACAASALFVVLAAAVAWTRRADW</sequence>
<dbReference type="Gene3D" id="1.20.1250.20">
    <property type="entry name" value="MFS general substrate transporter like domains"/>
    <property type="match status" value="1"/>
</dbReference>
<proteinExistence type="predicted"/>
<feature type="transmembrane region" description="Helical" evidence="6">
    <location>
        <begin position="248"/>
        <end position="268"/>
    </location>
</feature>
<dbReference type="SUPFAM" id="SSF103473">
    <property type="entry name" value="MFS general substrate transporter"/>
    <property type="match status" value="1"/>
</dbReference>
<dbReference type="Proteomes" id="UP000672602">
    <property type="component" value="Unassembled WGS sequence"/>
</dbReference>
<feature type="transmembrane region" description="Helical" evidence="6">
    <location>
        <begin position="364"/>
        <end position="385"/>
    </location>
</feature>
<feature type="transmembrane region" description="Helical" evidence="6">
    <location>
        <begin position="139"/>
        <end position="157"/>
    </location>
</feature>
<feature type="transmembrane region" description="Helical" evidence="6">
    <location>
        <begin position="76"/>
        <end position="93"/>
    </location>
</feature>
<protein>
    <submittedName>
        <fullName evidence="8">MFS transporter</fullName>
    </submittedName>
</protein>
<dbReference type="PANTHER" id="PTHR43124">
    <property type="entry name" value="PURINE EFFLUX PUMP PBUE"/>
    <property type="match status" value="1"/>
</dbReference>
<feature type="transmembrane region" description="Helical" evidence="6">
    <location>
        <begin position="99"/>
        <end position="119"/>
    </location>
</feature>
<dbReference type="InterPro" id="IPR011701">
    <property type="entry name" value="MFS"/>
</dbReference>
<dbReference type="AlphaFoldDB" id="A0A8J7V312"/>
<name>A0A8J7V312_9PROT</name>
<comment type="subcellular location">
    <subcellularLocation>
        <location evidence="1">Cell membrane</location>
        <topology evidence="1">Multi-pass membrane protein</topology>
    </subcellularLocation>
</comment>
<dbReference type="GO" id="GO:0022857">
    <property type="term" value="F:transmembrane transporter activity"/>
    <property type="evidence" value="ECO:0007669"/>
    <property type="project" value="InterPro"/>
</dbReference>
<feature type="transmembrane region" description="Helical" evidence="6">
    <location>
        <begin position="218"/>
        <end position="236"/>
    </location>
</feature>
<feature type="transmembrane region" description="Helical" evidence="6">
    <location>
        <begin position="45"/>
        <end position="64"/>
    </location>
</feature>
<dbReference type="EMBL" id="JAGMWN010000005">
    <property type="protein sequence ID" value="MBP5857910.1"/>
    <property type="molecule type" value="Genomic_DNA"/>
</dbReference>
<dbReference type="InterPro" id="IPR020846">
    <property type="entry name" value="MFS_dom"/>
</dbReference>
<feature type="transmembrane region" description="Helical" evidence="6">
    <location>
        <begin position="305"/>
        <end position="327"/>
    </location>
</feature>
<evidence type="ECO:0000313" key="8">
    <source>
        <dbReference type="EMBL" id="MBP5857910.1"/>
    </source>
</evidence>
<gene>
    <name evidence="8" type="ORF">KAJ83_12900</name>
</gene>
<evidence type="ECO:0000256" key="5">
    <source>
        <dbReference type="ARBA" id="ARBA00023136"/>
    </source>
</evidence>